<reference evidence="2" key="1">
    <citation type="journal article" date="2021" name="Syst. Appl. Microbiol.">
        <title>Roseomonas hellenica sp. nov., isolated from roots of wild-growing Alkanna tinctoria.</title>
        <authorList>
            <person name="Rat A."/>
            <person name="Naranjo H.D."/>
            <person name="Lebbe L."/>
            <person name="Cnockaert M."/>
            <person name="Krigas N."/>
            <person name="Grigoriadou K."/>
            <person name="Maloupa E."/>
            <person name="Willems A."/>
        </authorList>
    </citation>
    <scope>NUCLEOTIDE SEQUENCE [LARGE SCALE GENOMIC DNA]</scope>
    <source>
        <strain evidence="2">LMG 31159</strain>
    </source>
</reference>
<organism evidence="1 2">
    <name type="scientific">Neoroseomonas terrae</name>
    <dbReference type="NCBI Taxonomy" id="424799"/>
    <lineage>
        <taxon>Bacteria</taxon>
        <taxon>Pseudomonadati</taxon>
        <taxon>Pseudomonadota</taxon>
        <taxon>Alphaproteobacteria</taxon>
        <taxon>Acetobacterales</taxon>
        <taxon>Acetobacteraceae</taxon>
        <taxon>Neoroseomonas</taxon>
    </lineage>
</organism>
<evidence type="ECO:0000313" key="2">
    <source>
        <dbReference type="Proteomes" id="UP000698752"/>
    </source>
</evidence>
<dbReference type="Proteomes" id="UP000698752">
    <property type="component" value="Unassembled WGS sequence"/>
</dbReference>
<name>A0ABS5EM24_9PROT</name>
<proteinExistence type="predicted"/>
<accession>A0ABS5EM24</accession>
<keyword evidence="2" id="KW-1185">Reference proteome</keyword>
<evidence type="ECO:0000313" key="1">
    <source>
        <dbReference type="EMBL" id="MBR0652080.1"/>
    </source>
</evidence>
<gene>
    <name evidence="1" type="ORF">GXW78_20655</name>
</gene>
<dbReference type="RefSeq" id="WP_211870795.1">
    <property type="nucleotide sequence ID" value="NZ_JAAEDI010000024.1"/>
</dbReference>
<dbReference type="EMBL" id="JAAEDI010000024">
    <property type="protein sequence ID" value="MBR0652080.1"/>
    <property type="molecule type" value="Genomic_DNA"/>
</dbReference>
<protein>
    <submittedName>
        <fullName evidence="1">Uncharacterized protein</fullName>
    </submittedName>
</protein>
<comment type="caution">
    <text evidence="1">The sequence shown here is derived from an EMBL/GenBank/DDBJ whole genome shotgun (WGS) entry which is preliminary data.</text>
</comment>
<sequence length="133" mass="13530">MGALALCIAAPAAQAQGRVEVAVTGRTDTGGATPTCLLTFRLTNGGPNRIGTFAGEFAAVDAGGAALPTDSPTVPFLGVPPGASSEWSSGAVRNARCDQVRLRIVQVVCTGRCAPVAWTQEGLAGLEPPRTRR</sequence>